<feature type="signal peptide" evidence="2">
    <location>
        <begin position="1"/>
        <end position="20"/>
    </location>
</feature>
<dbReference type="RefSeq" id="WP_210875112.1">
    <property type="nucleotide sequence ID" value="NZ_JAGPNL010000007.1"/>
</dbReference>
<feature type="chain" id="PRO_5038447188" description="Lipoprotein" evidence="2">
    <location>
        <begin position="21"/>
        <end position="272"/>
    </location>
</feature>
<evidence type="ECO:0000313" key="4">
    <source>
        <dbReference type="Proteomes" id="UP000677875"/>
    </source>
</evidence>
<protein>
    <recommendedName>
        <fullName evidence="5">Lipoprotein</fullName>
    </recommendedName>
</protein>
<evidence type="ECO:0000256" key="2">
    <source>
        <dbReference type="SAM" id="SignalP"/>
    </source>
</evidence>
<dbReference type="AlphaFoldDB" id="A0A940XLY3"/>
<dbReference type="InterPro" id="IPR029046">
    <property type="entry name" value="LolA/LolB/LppX"/>
</dbReference>
<dbReference type="EMBL" id="JAGPNL010000007">
    <property type="protein sequence ID" value="MBQ0829502.1"/>
    <property type="molecule type" value="Genomic_DNA"/>
</dbReference>
<keyword evidence="2" id="KW-0732">Signal</keyword>
<evidence type="ECO:0000256" key="1">
    <source>
        <dbReference type="SAM" id="MobiDB-lite"/>
    </source>
</evidence>
<comment type="caution">
    <text evidence="3">The sequence shown here is derived from an EMBL/GenBank/DDBJ whole genome shotgun (WGS) entry which is preliminary data.</text>
</comment>
<dbReference type="Proteomes" id="UP000677875">
    <property type="component" value="Unassembled WGS sequence"/>
</dbReference>
<dbReference type="SUPFAM" id="SSF89392">
    <property type="entry name" value="Prokaryotic lipoproteins and lipoprotein localization factors"/>
    <property type="match status" value="1"/>
</dbReference>
<evidence type="ECO:0000313" key="3">
    <source>
        <dbReference type="EMBL" id="MBQ0829502.1"/>
    </source>
</evidence>
<name>A0A940XLY3_9ACTN</name>
<accession>A0A940XLY3</accession>
<organism evidence="3 4">
    <name type="scientific">Streptomyces tagetis</name>
    <dbReference type="NCBI Taxonomy" id="2820809"/>
    <lineage>
        <taxon>Bacteria</taxon>
        <taxon>Bacillati</taxon>
        <taxon>Actinomycetota</taxon>
        <taxon>Actinomycetes</taxon>
        <taxon>Kitasatosporales</taxon>
        <taxon>Streptomycetaceae</taxon>
        <taxon>Streptomyces</taxon>
    </lineage>
</organism>
<dbReference type="PROSITE" id="PS51257">
    <property type="entry name" value="PROKAR_LIPOPROTEIN"/>
    <property type="match status" value="1"/>
</dbReference>
<reference evidence="3" key="1">
    <citation type="submission" date="2021-04" db="EMBL/GenBank/DDBJ databases">
        <title>Genome seq and assembly of Streptomyces sp. RG38.</title>
        <authorList>
            <person name="Chhetri G."/>
        </authorList>
    </citation>
    <scope>NUCLEOTIDE SEQUENCE</scope>
    <source>
        <strain evidence="3">RG38</strain>
    </source>
</reference>
<gene>
    <name evidence="3" type="ORF">J5Y05_23865</name>
</gene>
<feature type="compositionally biased region" description="Low complexity" evidence="1">
    <location>
        <begin position="24"/>
        <end position="40"/>
    </location>
</feature>
<keyword evidence="4" id="KW-1185">Reference proteome</keyword>
<dbReference type="Gene3D" id="2.50.20.20">
    <property type="match status" value="1"/>
</dbReference>
<evidence type="ECO:0008006" key="5">
    <source>
        <dbReference type="Google" id="ProtNLM"/>
    </source>
</evidence>
<sequence length="272" mass="28162">MRRTPLVVLCLAATAALTVAGCQSDPASASASPSGSGKSAQSEKSETSEKSGATRVADPFDGLSAAEIADRAFKATREAGSLRMRGDVPDEETGGTIRIDMAVDRDGRCAGTMSLDGEGKTELIRTGDTLYMKYDERFLRAQSEGEPAADVDAAVALLADQWTKTSAAGEDAKDAGGLCDLDAVLGEAEPAGTGLTRGESADVDGRQAVVLHEKDGADRHTVYVAAEGKPYVLRLDSESAKEPGTLTFSAYDEPVSAEAPTGKVIDLDALDG</sequence>
<feature type="region of interest" description="Disordered" evidence="1">
    <location>
        <begin position="24"/>
        <end position="59"/>
    </location>
</feature>
<proteinExistence type="predicted"/>